<keyword evidence="5 13" id="KW-0812">Transmembrane</keyword>
<evidence type="ECO:0000256" key="3">
    <source>
        <dbReference type="ARBA" id="ARBA00022448"/>
    </source>
</evidence>
<keyword evidence="8 13" id="KW-1133">Transmembrane helix</keyword>
<dbReference type="AlphaFoldDB" id="A0A1V9A5T4"/>
<dbReference type="RefSeq" id="WP_081191558.1">
    <property type="nucleotide sequence ID" value="NZ_MWIH01000005.1"/>
</dbReference>
<evidence type="ECO:0000256" key="8">
    <source>
        <dbReference type="ARBA" id="ARBA00022989"/>
    </source>
</evidence>
<comment type="caution">
    <text evidence="14">The sequence shown here is derived from an EMBL/GenBank/DDBJ whole genome shotgun (WGS) entry which is preliminary data.</text>
</comment>
<comment type="subcellular location">
    <subcellularLocation>
        <location evidence="1">Membrane</location>
        <topology evidence="1">Multi-pass membrane protein</topology>
    </subcellularLocation>
</comment>
<feature type="transmembrane region" description="Helical" evidence="13">
    <location>
        <begin position="45"/>
        <end position="63"/>
    </location>
</feature>
<keyword evidence="15" id="KW-1185">Reference proteome</keyword>
<evidence type="ECO:0000256" key="11">
    <source>
        <dbReference type="ARBA" id="ARBA00023303"/>
    </source>
</evidence>
<keyword evidence="9" id="KW-0406">Ion transport</keyword>
<organism evidence="14 15">
    <name type="scientific">Saccharomonospora piscinae</name>
    <dbReference type="NCBI Taxonomy" id="687388"/>
    <lineage>
        <taxon>Bacteria</taxon>
        <taxon>Bacillati</taxon>
        <taxon>Actinomycetota</taxon>
        <taxon>Actinomycetes</taxon>
        <taxon>Pseudonocardiales</taxon>
        <taxon>Pseudonocardiaceae</taxon>
        <taxon>Saccharomonospora</taxon>
    </lineage>
</organism>
<dbReference type="GO" id="GO:0005267">
    <property type="term" value="F:potassium channel activity"/>
    <property type="evidence" value="ECO:0007669"/>
    <property type="project" value="UniProtKB-KW"/>
</dbReference>
<sequence>MARGAVVGGVERINALSDGVFAIALTLLALPLATADIDEDRVAQDLLGLAPQFVVFALSFAVVGRYWRVHHRVFARITRVDGTLVWLSLLFLFWVALLPFPTAVLGEHGDTAAAVVLYATTIILAGLSSTALWWYAAVGRARLRRGAESLTHEDTDPEEIRRGLARGLAVLAGFVPSLPLAFVDPGVAELSWLLVIPLGPLVDRWSRRPGRRGRRYFWP</sequence>
<keyword evidence="3" id="KW-0813">Transport</keyword>
<name>A0A1V9A5T4_SACPI</name>
<dbReference type="STRING" id="1962155.B1813_09920"/>
<accession>A0A1V9A5T4</accession>
<evidence type="ECO:0000256" key="6">
    <source>
        <dbReference type="ARBA" id="ARBA00022826"/>
    </source>
</evidence>
<feature type="transmembrane region" description="Helical" evidence="13">
    <location>
        <begin position="84"/>
        <end position="106"/>
    </location>
</feature>
<dbReference type="GO" id="GO:0016020">
    <property type="term" value="C:membrane"/>
    <property type="evidence" value="ECO:0007669"/>
    <property type="project" value="UniProtKB-SubCell"/>
</dbReference>
<keyword evidence="6" id="KW-0631">Potassium channel</keyword>
<dbReference type="PANTHER" id="PTHR31462:SF5">
    <property type="entry name" value="ENDOSOMAL_LYSOSOMAL PROTON CHANNEL TMEM175"/>
    <property type="match status" value="1"/>
</dbReference>
<proteinExistence type="inferred from homology"/>
<evidence type="ECO:0000256" key="4">
    <source>
        <dbReference type="ARBA" id="ARBA00022538"/>
    </source>
</evidence>
<dbReference type="GO" id="GO:0015252">
    <property type="term" value="F:proton channel activity"/>
    <property type="evidence" value="ECO:0007669"/>
    <property type="project" value="InterPro"/>
</dbReference>
<dbReference type="Pfam" id="PF06736">
    <property type="entry name" value="TMEM175"/>
    <property type="match status" value="1"/>
</dbReference>
<keyword evidence="7" id="KW-0630">Potassium</keyword>
<dbReference type="PANTHER" id="PTHR31462">
    <property type="entry name" value="ENDOSOMAL/LYSOSOMAL POTASSIUM CHANNEL TMEM175"/>
    <property type="match status" value="1"/>
</dbReference>
<reference evidence="14 15" key="1">
    <citation type="submission" date="2017-02" db="EMBL/GenBank/DDBJ databases">
        <title>Draft genome of Saccharomonospora sp. 154.</title>
        <authorList>
            <person name="Alonso-Carmona G.S."/>
            <person name="De La Haba R."/>
            <person name="Vera-Gargallo B."/>
            <person name="Sandoval-Trujillo A.H."/>
            <person name="Ramirez-Duran N."/>
            <person name="Ventosa A."/>
        </authorList>
    </citation>
    <scope>NUCLEOTIDE SEQUENCE [LARGE SCALE GENOMIC DNA]</scope>
    <source>
        <strain evidence="14 15">LRS4.154</strain>
    </source>
</reference>
<evidence type="ECO:0000256" key="13">
    <source>
        <dbReference type="SAM" id="Phobius"/>
    </source>
</evidence>
<keyword evidence="4" id="KW-0633">Potassium transport</keyword>
<keyword evidence="10 13" id="KW-0472">Membrane</keyword>
<evidence type="ECO:0000256" key="5">
    <source>
        <dbReference type="ARBA" id="ARBA00022692"/>
    </source>
</evidence>
<dbReference type="EMBL" id="MWIH01000005">
    <property type="protein sequence ID" value="OQO92502.1"/>
    <property type="molecule type" value="Genomic_DNA"/>
</dbReference>
<gene>
    <name evidence="14" type="ORF">B1813_09920</name>
</gene>
<evidence type="ECO:0000313" key="14">
    <source>
        <dbReference type="EMBL" id="OQO92502.1"/>
    </source>
</evidence>
<evidence type="ECO:0000313" key="15">
    <source>
        <dbReference type="Proteomes" id="UP000192591"/>
    </source>
</evidence>
<dbReference type="Proteomes" id="UP000192591">
    <property type="component" value="Unassembled WGS sequence"/>
</dbReference>
<comment type="similarity">
    <text evidence="2">Belongs to the TMEM175 family.</text>
</comment>
<comment type="catalytic activity">
    <reaction evidence="12">
        <text>K(+)(in) = K(+)(out)</text>
        <dbReference type="Rhea" id="RHEA:29463"/>
        <dbReference type="ChEBI" id="CHEBI:29103"/>
    </reaction>
</comment>
<protein>
    <recommendedName>
        <fullName evidence="16">Integral membrane protein</fullName>
    </recommendedName>
</protein>
<evidence type="ECO:0000256" key="1">
    <source>
        <dbReference type="ARBA" id="ARBA00004141"/>
    </source>
</evidence>
<evidence type="ECO:0000256" key="12">
    <source>
        <dbReference type="ARBA" id="ARBA00034430"/>
    </source>
</evidence>
<evidence type="ECO:0000256" key="9">
    <source>
        <dbReference type="ARBA" id="ARBA00023065"/>
    </source>
</evidence>
<evidence type="ECO:0000256" key="10">
    <source>
        <dbReference type="ARBA" id="ARBA00023136"/>
    </source>
</evidence>
<evidence type="ECO:0008006" key="16">
    <source>
        <dbReference type="Google" id="ProtNLM"/>
    </source>
</evidence>
<dbReference type="InterPro" id="IPR010617">
    <property type="entry name" value="TMEM175-like"/>
</dbReference>
<feature type="transmembrane region" description="Helical" evidence="13">
    <location>
        <begin position="112"/>
        <end position="135"/>
    </location>
</feature>
<evidence type="ECO:0000256" key="2">
    <source>
        <dbReference type="ARBA" id="ARBA00006920"/>
    </source>
</evidence>
<keyword evidence="11" id="KW-0407">Ion channel</keyword>
<evidence type="ECO:0000256" key="7">
    <source>
        <dbReference type="ARBA" id="ARBA00022958"/>
    </source>
</evidence>